<evidence type="ECO:0000313" key="1">
    <source>
        <dbReference type="EMBL" id="KGO69389.1"/>
    </source>
</evidence>
<proteinExistence type="predicted"/>
<reference evidence="1 2" key="1">
    <citation type="journal article" date="2015" name="Mol. Plant Microbe Interact.">
        <title>Genome, transcriptome, and functional analyses of Penicillium expansum provide new insights into secondary metabolism and pathogenicity.</title>
        <authorList>
            <person name="Ballester A.R."/>
            <person name="Marcet-Houben M."/>
            <person name="Levin E."/>
            <person name="Sela N."/>
            <person name="Selma-Lazaro C."/>
            <person name="Carmona L."/>
            <person name="Wisniewski M."/>
            <person name="Droby S."/>
            <person name="Gonzalez-Candelas L."/>
            <person name="Gabaldon T."/>
        </authorList>
    </citation>
    <scope>NUCLEOTIDE SEQUENCE [LARGE SCALE GENOMIC DNA]</scope>
    <source>
        <strain evidence="1 2">PHI-1</strain>
    </source>
</reference>
<dbReference type="HOGENOM" id="CLU_3410722_0_0_1"/>
<dbReference type="EMBL" id="JQGA01001149">
    <property type="protein sequence ID" value="KGO69389.1"/>
    <property type="molecule type" value="Genomic_DNA"/>
</dbReference>
<keyword evidence="2" id="KW-1185">Reference proteome</keyword>
<gene>
    <name evidence="1" type="ORF">PITC_065250</name>
</gene>
<evidence type="ECO:0000313" key="2">
    <source>
        <dbReference type="Proteomes" id="UP000030104"/>
    </source>
</evidence>
<organism evidence="1 2">
    <name type="scientific">Penicillium italicum</name>
    <name type="common">Blue mold</name>
    <dbReference type="NCBI Taxonomy" id="40296"/>
    <lineage>
        <taxon>Eukaryota</taxon>
        <taxon>Fungi</taxon>
        <taxon>Dikarya</taxon>
        <taxon>Ascomycota</taxon>
        <taxon>Pezizomycotina</taxon>
        <taxon>Eurotiomycetes</taxon>
        <taxon>Eurotiomycetidae</taxon>
        <taxon>Eurotiales</taxon>
        <taxon>Aspergillaceae</taxon>
        <taxon>Penicillium</taxon>
    </lineage>
</organism>
<comment type="caution">
    <text evidence="1">The sequence shown here is derived from an EMBL/GenBank/DDBJ whole genome shotgun (WGS) entry which is preliminary data.</text>
</comment>
<protein>
    <submittedName>
        <fullName evidence="1">Uncharacterized protein</fullName>
    </submittedName>
</protein>
<dbReference type="AlphaFoldDB" id="A0A0A2KNN5"/>
<sequence length="29" mass="3632">MWFTPCMVTWYFDNREKCIFSLHKNSSIF</sequence>
<accession>A0A0A2KNN5</accession>
<name>A0A0A2KNN5_PENIT</name>
<dbReference type="Proteomes" id="UP000030104">
    <property type="component" value="Unassembled WGS sequence"/>
</dbReference>